<evidence type="ECO:0000256" key="9">
    <source>
        <dbReference type="SAM" id="MobiDB-lite"/>
    </source>
</evidence>
<dbReference type="FunFam" id="1.10.8.60:FF:000016">
    <property type="entry name" value="ATPase family AAA domain-containing protein 2B"/>
    <property type="match status" value="1"/>
</dbReference>
<comment type="function">
    <text evidence="5">Thought to form a complex that enhances transcription from repetitive DNA sequences by modulating chromatin structure.</text>
</comment>
<accession>A0A833RRW0</accession>
<dbReference type="Gene3D" id="1.10.8.60">
    <property type="match status" value="2"/>
</dbReference>
<feature type="region of interest" description="Disordered" evidence="9">
    <location>
        <begin position="85"/>
        <end position="307"/>
    </location>
</feature>
<feature type="region of interest" description="Disordered" evidence="9">
    <location>
        <begin position="319"/>
        <end position="374"/>
    </location>
</feature>
<dbReference type="InterPro" id="IPR003960">
    <property type="entry name" value="ATPase_AAA_CS"/>
</dbReference>
<reference evidence="11" key="1">
    <citation type="submission" date="2019-11" db="EMBL/GenBank/DDBJ databases">
        <title>The nuclear and mitochondrial genomes of Frieseomelitta varia - a highly eusocial stingless bee (Meliponini) with a permanently sterile worker caste.</title>
        <authorList>
            <person name="Freitas F.C.P."/>
            <person name="Lourenco A.P."/>
            <person name="Nunes F.M.F."/>
            <person name="Paschoal A.R."/>
            <person name="Abreu F.C.P."/>
            <person name="Barbin F.O."/>
            <person name="Bataglia L."/>
            <person name="Cardoso-Junior C.A.M."/>
            <person name="Cervoni M.S."/>
            <person name="Silva S.R."/>
            <person name="Dalarmi F."/>
            <person name="Del Lama M.A."/>
            <person name="Depintor T.S."/>
            <person name="Ferreira K.M."/>
            <person name="Goria P.S."/>
            <person name="Jaskot M.C."/>
            <person name="Lago D.C."/>
            <person name="Luna-Lucena D."/>
            <person name="Moda L.M."/>
            <person name="Nascimento L."/>
            <person name="Pedrino M."/>
            <person name="Rabico F.O."/>
            <person name="Sanches F.C."/>
            <person name="Santos D.E."/>
            <person name="Santos C.G."/>
            <person name="Vieira J."/>
            <person name="Lopes T.F."/>
            <person name="Barchuk A.R."/>
            <person name="Hartfelder K."/>
            <person name="Simoes Z.L.P."/>
            <person name="Bitondi M.M.G."/>
            <person name="Pinheiro D.G."/>
        </authorList>
    </citation>
    <scope>NUCLEOTIDE SEQUENCE</scope>
    <source>
        <strain evidence="11">USP_RPSP 00005682</strain>
        <tissue evidence="11">Whole individual</tissue>
    </source>
</reference>
<dbReference type="Pfam" id="PF17862">
    <property type="entry name" value="AAA_lid_3"/>
    <property type="match status" value="2"/>
</dbReference>
<keyword evidence="4 8" id="KW-0103">Bromodomain</keyword>
<evidence type="ECO:0000256" key="3">
    <source>
        <dbReference type="ARBA" id="ARBA00022840"/>
    </source>
</evidence>
<evidence type="ECO:0000256" key="8">
    <source>
        <dbReference type="PROSITE-ProRule" id="PRU00035"/>
    </source>
</evidence>
<proteinExistence type="inferred from homology"/>
<dbReference type="PROSITE" id="PS00674">
    <property type="entry name" value="AAA"/>
    <property type="match status" value="2"/>
</dbReference>
<dbReference type="GO" id="GO:0003682">
    <property type="term" value="F:chromatin binding"/>
    <property type="evidence" value="ECO:0007669"/>
    <property type="project" value="TreeGrafter"/>
</dbReference>
<dbReference type="PANTHER" id="PTHR23069:SF0">
    <property type="entry name" value="TAT-BINDING HOMOLOG 7"/>
    <property type="match status" value="1"/>
</dbReference>
<dbReference type="GO" id="GO:0006337">
    <property type="term" value="P:nucleosome disassembly"/>
    <property type="evidence" value="ECO:0007669"/>
    <property type="project" value="TreeGrafter"/>
</dbReference>
<dbReference type="FunFam" id="3.40.50.300:FF:000061">
    <property type="entry name" value="ATPase family, AAA domain-containing 2"/>
    <property type="match status" value="2"/>
</dbReference>
<feature type="compositionally biased region" description="Basic and acidic residues" evidence="9">
    <location>
        <begin position="217"/>
        <end position="227"/>
    </location>
</feature>
<organism evidence="11 12">
    <name type="scientific">Frieseomelitta varia</name>
    <dbReference type="NCBI Taxonomy" id="561572"/>
    <lineage>
        <taxon>Eukaryota</taxon>
        <taxon>Metazoa</taxon>
        <taxon>Ecdysozoa</taxon>
        <taxon>Arthropoda</taxon>
        <taxon>Hexapoda</taxon>
        <taxon>Insecta</taxon>
        <taxon>Pterygota</taxon>
        <taxon>Neoptera</taxon>
        <taxon>Endopterygota</taxon>
        <taxon>Hymenoptera</taxon>
        <taxon>Apocrita</taxon>
        <taxon>Aculeata</taxon>
        <taxon>Apoidea</taxon>
        <taxon>Anthophila</taxon>
        <taxon>Apidae</taxon>
        <taxon>Frieseomelitta</taxon>
    </lineage>
</organism>
<dbReference type="GO" id="GO:0006334">
    <property type="term" value="P:nucleosome assembly"/>
    <property type="evidence" value="ECO:0007669"/>
    <property type="project" value="TreeGrafter"/>
</dbReference>
<dbReference type="InterPro" id="IPR003959">
    <property type="entry name" value="ATPase_AAA_core"/>
</dbReference>
<dbReference type="GO" id="GO:0042393">
    <property type="term" value="F:histone binding"/>
    <property type="evidence" value="ECO:0007669"/>
    <property type="project" value="TreeGrafter"/>
</dbReference>
<dbReference type="EMBL" id="WNWW01000821">
    <property type="protein sequence ID" value="KAF3421755.1"/>
    <property type="molecule type" value="Genomic_DNA"/>
</dbReference>
<evidence type="ECO:0000313" key="12">
    <source>
        <dbReference type="Proteomes" id="UP000655588"/>
    </source>
</evidence>
<dbReference type="Gene3D" id="1.20.920.10">
    <property type="entry name" value="Bromodomain-like"/>
    <property type="match status" value="1"/>
</dbReference>
<dbReference type="SUPFAM" id="SSF47370">
    <property type="entry name" value="Bromodomain"/>
    <property type="match status" value="1"/>
</dbReference>
<feature type="compositionally biased region" description="Acidic residues" evidence="9">
    <location>
        <begin position="245"/>
        <end position="254"/>
    </location>
</feature>
<dbReference type="GO" id="GO:0045815">
    <property type="term" value="P:transcription initiation-coupled chromatin remodeling"/>
    <property type="evidence" value="ECO:0007669"/>
    <property type="project" value="TreeGrafter"/>
</dbReference>
<dbReference type="InterPro" id="IPR045199">
    <property type="entry name" value="ATAD2-like"/>
</dbReference>
<dbReference type="SUPFAM" id="SSF52540">
    <property type="entry name" value="P-loop containing nucleoside triphosphate hydrolases"/>
    <property type="match status" value="4"/>
</dbReference>
<dbReference type="GO" id="GO:0016887">
    <property type="term" value="F:ATP hydrolysis activity"/>
    <property type="evidence" value="ECO:0007669"/>
    <property type="project" value="InterPro"/>
</dbReference>
<comment type="similarity">
    <text evidence="1">Belongs to the AAA ATPase family.</text>
</comment>
<dbReference type="Proteomes" id="UP000655588">
    <property type="component" value="Unassembled WGS sequence"/>
</dbReference>
<dbReference type="Pfam" id="PF00004">
    <property type="entry name" value="AAA"/>
    <property type="match status" value="2"/>
</dbReference>
<dbReference type="InterPro" id="IPR036427">
    <property type="entry name" value="Bromodomain-like_sf"/>
</dbReference>
<dbReference type="Gene3D" id="3.40.50.300">
    <property type="entry name" value="P-loop containing nucleotide triphosphate hydrolases"/>
    <property type="match status" value="2"/>
</dbReference>
<evidence type="ECO:0000256" key="7">
    <source>
        <dbReference type="ARBA" id="ARBA00075625"/>
    </source>
</evidence>
<dbReference type="PRINTS" id="PR00503">
    <property type="entry name" value="BROMODOMAIN"/>
</dbReference>
<evidence type="ECO:0000256" key="4">
    <source>
        <dbReference type="ARBA" id="ARBA00023117"/>
    </source>
</evidence>
<dbReference type="InterPro" id="IPR041569">
    <property type="entry name" value="AAA_lid_3"/>
</dbReference>
<gene>
    <name evidence="11" type="ORF">E2986_11194</name>
</gene>
<dbReference type="PROSITE" id="PS50014">
    <property type="entry name" value="BROMODOMAIN_2"/>
    <property type="match status" value="1"/>
</dbReference>
<dbReference type="InterPro" id="IPR003593">
    <property type="entry name" value="AAA+_ATPase"/>
</dbReference>
<evidence type="ECO:0000256" key="2">
    <source>
        <dbReference type="ARBA" id="ARBA00022741"/>
    </source>
</evidence>
<dbReference type="InterPro" id="IPR027417">
    <property type="entry name" value="P-loop_NTPase"/>
</dbReference>
<dbReference type="SMART" id="SM00382">
    <property type="entry name" value="AAA"/>
    <property type="match status" value="2"/>
</dbReference>
<dbReference type="Pfam" id="PF00439">
    <property type="entry name" value="Bromodomain"/>
    <property type="match status" value="1"/>
</dbReference>
<evidence type="ECO:0000313" key="11">
    <source>
        <dbReference type="EMBL" id="KAF3421755.1"/>
    </source>
</evidence>
<dbReference type="GO" id="GO:0005524">
    <property type="term" value="F:ATP binding"/>
    <property type="evidence" value="ECO:0007669"/>
    <property type="project" value="UniProtKB-KW"/>
</dbReference>
<comment type="caution">
    <text evidence="11">The sequence shown here is derived from an EMBL/GenBank/DDBJ whole genome shotgun (WGS) entry which is preliminary data.</text>
</comment>
<dbReference type="InterPro" id="IPR001487">
    <property type="entry name" value="Bromodomain"/>
</dbReference>
<protein>
    <recommendedName>
        <fullName evidence="6">Tat-binding homolog 7</fullName>
    </recommendedName>
    <alternativeName>
        <fullName evidence="7">Lin-48 expression abnormal protein 1</fullName>
    </alternativeName>
</protein>
<sequence length="1680" mass="192234">MSDDDVALDSMDTEEDIFSPRNRNLGSNPRRVKNLRTLRSHSNSASHISMNNLSVRRSTRHRMQTYDNLNTSWILGTQTLKGYPMFQQHGSSSDKEMVDEVSERKRDLRERMPLRSRENHPPNKNSSRHIRERTEHDRQSSRELRGRSDRDLREKTEQDKDIRDLKERQERERTDREHKDKMETRSKSNEEKDLRTRKSDSPSRLREGPATRLGSLSEKDVKPKVERDEADEDSSQESEKAENNDNSENEDGYEDMYTRIKRTRRTAQRQLPRVVDSDLSESSDSPGPRKYSLRQKKPTVDRFQANVEPVRRSIKALRSVLSNSMRRRKHRSKSTSSSDSSDSEPQRYDKKKSKKARQSAIPQGGPPDRKADINPITLDTNIRFSDVGGLESHIHCLKEMVVFPMMYPDVFERFHITPPKGVLFHGPPGTGKTLIARALANECSQGSRKMSFFMRKGADCLSKWVGESERQLRLLFEQAQQMKPSIIFFDEIDGLAPVRSTKQDQIHASIVSTLLALMDGLSDRGEVIVIGATNRIDAIDPALRRPGRFDRELFFPLPAMKERLEILKIHVSKWKNSPSDQLLEILAEKATGYCGSDLRALCTESVLQGLRRTYPQIYMTNNRLLLDPERIEVKKQDFLQASSILVPSSQRVSPCARRKLQLFMEPLLGPLLEELLNSIKGIFPQGVNSVMAKVKITKGIHRPRLLISGGNLSEGQGPHLAQALLYHMEHLPVQTLDVSTLFAESGRSPEETCVQVFNEAARNVPSIIYIRSIDQWWPLVPETVKAVFLCRIAALDPSLPILILATSDRTYQDLPTQLRSLFSELRSEVYSMKTPTAEQRSKFFRPIFMVQSLKPPKIKNDKVEVLEELPIAPDPLPKKLTEEEKKIMYEKEEVSLRELRIFLREICAKLARNRQFFMFTKPVDTEEVPDYNMIIKQPMDLETMMTKIDMHCYLCARDFLDDIDLICKNALEYNPDRDPADKLIRHRACSLRDNAYALIKAELDSDFEDKCREISKNRKIIESTPNNEVENKNQSKTEQPTSTIERTDKKDTANPSHSLIVNGRRYNSSRKRKIPAWARGYVKKVHKRKKIAFDENVTVSDNKVCLTNETTSIDLEKFQEFETEANSVLNGHVPLFDNSDSENDSQNEISKVMHRIQSNVNTSDQHIDEIENVEICFTEEEKNDLLKEVKRFEEFETTYEKDFSCIGGLEKQIRIVKETVLFPLMYGDVYAKFNLKPPRGLLFYGPPGTGKTLVASALAVECSNSERKVSFISRKGSDCLSKWVGESEKKLQKIFSLAQQSKPCIIFFDEVDGLAPVRSSRQDFVHASIVSTLLALMDGLENNSEIIVIGATNRIDAIDPALRRPGRFDRELYFPLPCYTARKEILSVRVHIKSWKQKPPQKFLAYLASKTVGFCGSDLQALCAEAVMCCVRRNYPEIYTSKAKYQINERHLKVEKQDFLRAQQNILPASHRVSVAPVKSLSYKIQPLLQDNLSRILSQLQILCPPGITGRAVSRSNNCPRILLYGDDDSHTRHLGPALLHTLEHLPCHVLDVTTLFEETGRAAEEALIQKMKMARRSLPSLLYIPDILAWWNLVDEAARVVFTSLMHGLDRSVHMLILITANCPQEDLPADIASLFDKHRGEMFEVTSPDAQQRESFFKQLFVHSTCDLESNCSSQGIS</sequence>
<keyword evidence="3" id="KW-0067">ATP-binding</keyword>
<dbReference type="GO" id="GO:0005634">
    <property type="term" value="C:nucleus"/>
    <property type="evidence" value="ECO:0007669"/>
    <property type="project" value="TreeGrafter"/>
</dbReference>
<evidence type="ECO:0000256" key="6">
    <source>
        <dbReference type="ARBA" id="ARBA00074192"/>
    </source>
</evidence>
<dbReference type="PANTHER" id="PTHR23069">
    <property type="entry name" value="AAA DOMAIN-CONTAINING"/>
    <property type="match status" value="1"/>
</dbReference>
<keyword evidence="2" id="KW-0547">Nucleotide-binding</keyword>
<evidence type="ECO:0000256" key="5">
    <source>
        <dbReference type="ARBA" id="ARBA00057193"/>
    </source>
</evidence>
<dbReference type="SMART" id="SM00297">
    <property type="entry name" value="BROMO"/>
    <property type="match status" value="1"/>
</dbReference>
<name>A0A833RRW0_9HYME</name>
<dbReference type="CDD" id="cd05528">
    <property type="entry name" value="Bromo_AAA"/>
    <property type="match status" value="1"/>
</dbReference>
<evidence type="ECO:0000256" key="1">
    <source>
        <dbReference type="ARBA" id="ARBA00006914"/>
    </source>
</evidence>
<keyword evidence="12" id="KW-1185">Reference proteome</keyword>
<feature type="domain" description="Bromo" evidence="10">
    <location>
        <begin position="911"/>
        <end position="981"/>
    </location>
</feature>
<feature type="region of interest" description="Disordered" evidence="9">
    <location>
        <begin position="1022"/>
        <end position="1058"/>
    </location>
</feature>
<feature type="compositionally biased region" description="Basic and acidic residues" evidence="9">
    <location>
        <begin position="132"/>
        <end position="209"/>
    </location>
</feature>
<feature type="compositionally biased region" description="Basic and acidic residues" evidence="9">
    <location>
        <begin position="92"/>
        <end position="121"/>
    </location>
</feature>
<evidence type="ECO:0000259" key="10">
    <source>
        <dbReference type="PROSITE" id="PS50014"/>
    </source>
</evidence>